<evidence type="ECO:0000313" key="9">
    <source>
        <dbReference type="EMBL" id="APA15320.1"/>
    </source>
</evidence>
<dbReference type="Proteomes" id="UP000177798">
    <property type="component" value="Chromosome 14"/>
</dbReference>
<keyword evidence="5" id="KW-0496">Mitochondrion</keyword>
<protein>
    <recommendedName>
        <fullName evidence="3">Altered inheritance of mitochondria protein 9, mitochondrial</fullName>
    </recommendedName>
    <alternativeName>
        <fullName evidence="6">Found in mitochondrial proteome protein 29</fullName>
    </alternativeName>
</protein>
<name>A0A1D9QK58_SCLS1</name>
<keyword evidence="4" id="KW-0809">Transit peptide</keyword>
<feature type="domain" description="Aminoglycoside phosphotransferase" evidence="8">
    <location>
        <begin position="354"/>
        <end position="409"/>
    </location>
</feature>
<dbReference type="AlphaFoldDB" id="A0A1D9QK58"/>
<reference evidence="10" key="1">
    <citation type="journal article" date="2017" name="Genome Biol. Evol.">
        <title>The complete genome sequence of the phytopathogenic fungus Sclerotinia sclerotiorum reveals insights into the genome architecture of broad host range pathogens.</title>
        <authorList>
            <person name="Derbyshire M."/>
            <person name="Denton-Giles M."/>
            <person name="Hegedus D."/>
            <person name="Seifbarghy S."/>
            <person name="Rollins J."/>
            <person name="van Kan J."/>
            <person name="Seidl M.F."/>
            <person name="Faino L."/>
            <person name="Mbengue M."/>
            <person name="Navaud O."/>
            <person name="Raffaele S."/>
            <person name="Hammond-Kosack K."/>
            <person name="Heard S."/>
            <person name="Oliver R."/>
        </authorList>
    </citation>
    <scope>NUCLEOTIDE SEQUENCE [LARGE SCALE GENOMIC DNA]</scope>
    <source>
        <strain evidence="10">ATCC 18683 / 1980 / Ss-1</strain>
    </source>
</reference>
<dbReference type="InterPro" id="IPR051035">
    <property type="entry name" value="Mito_inheritance_9"/>
</dbReference>
<dbReference type="OrthoDB" id="2831558at2759"/>
<gene>
    <name evidence="9" type="ORF">sscle_14g100900</name>
</gene>
<dbReference type="EMBL" id="CP017827">
    <property type="protein sequence ID" value="APA15320.1"/>
    <property type="molecule type" value="Genomic_DNA"/>
</dbReference>
<dbReference type="SUPFAM" id="SSF56112">
    <property type="entry name" value="Protein kinase-like (PK-like)"/>
    <property type="match status" value="1"/>
</dbReference>
<dbReference type="GO" id="GO:0005739">
    <property type="term" value="C:mitochondrion"/>
    <property type="evidence" value="ECO:0007669"/>
    <property type="project" value="UniProtKB-SubCell"/>
</dbReference>
<feature type="region of interest" description="Disordered" evidence="7">
    <location>
        <begin position="424"/>
        <end position="445"/>
    </location>
</feature>
<evidence type="ECO:0000256" key="1">
    <source>
        <dbReference type="ARBA" id="ARBA00004173"/>
    </source>
</evidence>
<evidence type="ECO:0000256" key="6">
    <source>
        <dbReference type="ARBA" id="ARBA00031849"/>
    </source>
</evidence>
<evidence type="ECO:0000256" key="4">
    <source>
        <dbReference type="ARBA" id="ARBA00022946"/>
    </source>
</evidence>
<dbReference type="VEuPathDB" id="FungiDB:sscle_14g100900"/>
<dbReference type="PANTHER" id="PTHR36091">
    <property type="entry name" value="ALTERED INHERITANCE OF MITOCHONDRIA PROTEIN 9, MITOCHONDRIAL"/>
    <property type="match status" value="1"/>
</dbReference>
<evidence type="ECO:0000259" key="8">
    <source>
        <dbReference type="Pfam" id="PF01636"/>
    </source>
</evidence>
<dbReference type="InterPro" id="IPR011009">
    <property type="entry name" value="Kinase-like_dom_sf"/>
</dbReference>
<accession>A0A1D9QK58</accession>
<dbReference type="Pfam" id="PF01636">
    <property type="entry name" value="APH"/>
    <property type="match status" value="1"/>
</dbReference>
<evidence type="ECO:0000256" key="7">
    <source>
        <dbReference type="SAM" id="MobiDB-lite"/>
    </source>
</evidence>
<evidence type="ECO:0000313" key="10">
    <source>
        <dbReference type="Proteomes" id="UP000177798"/>
    </source>
</evidence>
<sequence>MRYNPIRSLGAHPCRPLPNAGQNPRIIEPLYLRNTSPTVSARLHKWWVKKTKAERISLAKKIPVAFAVVDLIAVVVDAKIRDVLLRRGGGKGKGGKEGGDDYAGGMAMLSPSQDPLFPFIYTSGRWLHRDKAQRALRRIDFQFQELCKKILSLCPDASHIMSYEKKEGGFNKVLIFLLNDGKKIVARLPTQVAGPSALTTNSESDDSRNPIGSEYIIMKHVEGVRLQERWSTMSGSQYTKCVQSVCMTMQQLAALEFPAYGSIYFENAPFESTLKVPLSKGFCIGTCCSTRYWNDSASETETGLTSSAGPWQDLAAYSSGLVANGYSKLPSSDIDTSRPSYFGTVKEHRKLLNAAQAILQSLIAQPQVQSALTPTLLHADLHARNIYVLNEDPTLIICLIDWQSSSIEPAFIYANDMPDFAVLPDPRTEEKSLDEATSDNEPPLSEQDIKMRKVASYCNQAYEICMKAFIRKLRVARSVDQSLVRPFQYSNTSWRDSATAVRQEFLDLAENWNDLGLIGECPYIPTKEELEIHRKAYKAFQHVQELKLVLIKLLRTDSDGWVPIDRWDEVRCAHKEVFNTALESAREEGSESTEVKVRELWPFDDWKL</sequence>
<proteinExistence type="inferred from homology"/>
<evidence type="ECO:0000256" key="5">
    <source>
        <dbReference type="ARBA" id="ARBA00023128"/>
    </source>
</evidence>
<comment type="subcellular location">
    <subcellularLocation>
        <location evidence="1">Mitochondrion</location>
    </subcellularLocation>
</comment>
<comment type="similarity">
    <text evidence="2">Belongs to the AIM9 family.</text>
</comment>
<organism evidence="9 10">
    <name type="scientific">Sclerotinia sclerotiorum (strain ATCC 18683 / 1980 / Ss-1)</name>
    <name type="common">White mold</name>
    <name type="synonym">Whetzelinia sclerotiorum</name>
    <dbReference type="NCBI Taxonomy" id="665079"/>
    <lineage>
        <taxon>Eukaryota</taxon>
        <taxon>Fungi</taxon>
        <taxon>Dikarya</taxon>
        <taxon>Ascomycota</taxon>
        <taxon>Pezizomycotina</taxon>
        <taxon>Leotiomycetes</taxon>
        <taxon>Helotiales</taxon>
        <taxon>Sclerotiniaceae</taxon>
        <taxon>Sclerotinia</taxon>
    </lineage>
</organism>
<dbReference type="Gene3D" id="3.90.1200.10">
    <property type="match status" value="1"/>
</dbReference>
<evidence type="ECO:0000256" key="3">
    <source>
        <dbReference type="ARBA" id="ARBA00016197"/>
    </source>
</evidence>
<dbReference type="PANTHER" id="PTHR36091:SF1">
    <property type="entry name" value="ALTERED INHERITANCE OF MITOCHONDRIA PROTEIN 9, MITOCHONDRIAL"/>
    <property type="match status" value="1"/>
</dbReference>
<dbReference type="InterPro" id="IPR002575">
    <property type="entry name" value="Aminoglycoside_PTrfase"/>
</dbReference>
<evidence type="ECO:0000256" key="2">
    <source>
        <dbReference type="ARBA" id="ARBA00005543"/>
    </source>
</evidence>